<dbReference type="AlphaFoldDB" id="A0A395MC70"/>
<dbReference type="EMBL" id="PXXK01000351">
    <property type="protein sequence ID" value="RFN45426.1"/>
    <property type="molecule type" value="Genomic_DNA"/>
</dbReference>
<organism evidence="1 2">
    <name type="scientific">Fusarium flagelliforme</name>
    <dbReference type="NCBI Taxonomy" id="2675880"/>
    <lineage>
        <taxon>Eukaryota</taxon>
        <taxon>Fungi</taxon>
        <taxon>Dikarya</taxon>
        <taxon>Ascomycota</taxon>
        <taxon>Pezizomycotina</taxon>
        <taxon>Sordariomycetes</taxon>
        <taxon>Hypocreomycetidae</taxon>
        <taxon>Hypocreales</taxon>
        <taxon>Nectriaceae</taxon>
        <taxon>Fusarium</taxon>
        <taxon>Fusarium incarnatum-equiseti species complex</taxon>
    </lineage>
</organism>
<reference evidence="1 2" key="1">
    <citation type="journal article" date="2018" name="PLoS Pathog.">
        <title>Evolution of structural diversity of trichothecenes, a family of toxins produced by plant pathogenic and entomopathogenic fungi.</title>
        <authorList>
            <person name="Proctor R.H."/>
            <person name="McCormick S.P."/>
            <person name="Kim H.S."/>
            <person name="Cardoza R.E."/>
            <person name="Stanley A.M."/>
            <person name="Lindo L."/>
            <person name="Kelly A."/>
            <person name="Brown D.W."/>
            <person name="Lee T."/>
            <person name="Vaughan M.M."/>
            <person name="Alexander N.J."/>
            <person name="Busman M."/>
            <person name="Gutierrez S."/>
        </authorList>
    </citation>
    <scope>NUCLEOTIDE SEQUENCE [LARGE SCALE GENOMIC DNA]</scope>
    <source>
        <strain evidence="1 2">NRRL 13405</strain>
    </source>
</reference>
<protein>
    <submittedName>
        <fullName evidence="1">Uncharacterized protein</fullName>
    </submittedName>
</protein>
<sequence length="158" mass="17697">MPLDGTLARHTIYITLDARPEDDEYHWGLVITDADTRPTFHHVTNRAGPWVYEEKHEDPGRSLTLIALIRVSSVANHATQVIQDVPASGMPSERTREAFSCRTWVKDTLISLDENGAILLPTDMDNIERLAKKVGRRFAPVCERGEGATVVEDSIFSQ</sequence>
<keyword evidence="2" id="KW-1185">Reference proteome</keyword>
<evidence type="ECO:0000313" key="1">
    <source>
        <dbReference type="EMBL" id="RFN45426.1"/>
    </source>
</evidence>
<dbReference type="Pfam" id="PF21858">
    <property type="entry name" value="DUF6914"/>
    <property type="match status" value="1"/>
</dbReference>
<evidence type="ECO:0000313" key="2">
    <source>
        <dbReference type="Proteomes" id="UP000265631"/>
    </source>
</evidence>
<comment type="caution">
    <text evidence="1">The sequence shown here is derived from an EMBL/GenBank/DDBJ whole genome shotgun (WGS) entry which is preliminary data.</text>
</comment>
<dbReference type="Proteomes" id="UP000265631">
    <property type="component" value="Unassembled WGS sequence"/>
</dbReference>
<dbReference type="InterPro" id="IPR054208">
    <property type="entry name" value="DUF6914"/>
</dbReference>
<name>A0A395MC70_9HYPO</name>
<dbReference type="OrthoDB" id="3016366at2759"/>
<accession>A0A395MC70</accession>
<gene>
    <name evidence="1" type="ORF">FIE12Z_10291</name>
</gene>
<proteinExistence type="predicted"/>